<dbReference type="InterPro" id="IPR013538">
    <property type="entry name" value="ASHA1/2-like_C"/>
</dbReference>
<evidence type="ECO:0000313" key="3">
    <source>
        <dbReference type="EMBL" id="GGM24962.1"/>
    </source>
</evidence>
<reference evidence="3" key="2">
    <citation type="submission" date="2020-09" db="EMBL/GenBank/DDBJ databases">
        <authorList>
            <person name="Sun Q."/>
            <person name="Zhou Y."/>
        </authorList>
    </citation>
    <scope>NUCLEOTIDE SEQUENCE</scope>
    <source>
        <strain evidence="3">CGMCC 4.7312</strain>
    </source>
</reference>
<gene>
    <name evidence="3" type="ORF">GCM10011608_07240</name>
</gene>
<protein>
    <recommendedName>
        <fullName evidence="2">Activator of Hsp90 ATPase homologue 1/2-like C-terminal domain-containing protein</fullName>
    </recommendedName>
</protein>
<dbReference type="InterPro" id="IPR023393">
    <property type="entry name" value="START-like_dom_sf"/>
</dbReference>
<evidence type="ECO:0000313" key="4">
    <source>
        <dbReference type="Proteomes" id="UP000608890"/>
    </source>
</evidence>
<dbReference type="CDD" id="cd08899">
    <property type="entry name" value="SRPBCC_CalC_Aha1-like_6"/>
    <property type="match status" value="1"/>
</dbReference>
<proteinExistence type="inferred from homology"/>
<comment type="caution">
    <text evidence="3">The sequence shown here is derived from an EMBL/GenBank/DDBJ whole genome shotgun (WGS) entry which is preliminary data.</text>
</comment>
<evidence type="ECO:0000259" key="2">
    <source>
        <dbReference type="Pfam" id="PF08327"/>
    </source>
</evidence>
<evidence type="ECO:0000256" key="1">
    <source>
        <dbReference type="ARBA" id="ARBA00006817"/>
    </source>
</evidence>
<comment type="similarity">
    <text evidence="1">Belongs to the AHA1 family.</text>
</comment>
<sequence length="167" mass="19124">MTPTPSGRLFGTDTGPELVVTREFRAPIEAVWASLTEPDRTARWYGRWAGRATPGQSVRMQMAFEEGEPWSTMRIDACEPPRRLALAAQDESGTWRLELLLTRRDDRTELRFVQHLDTVEGVGEIGPGWEYYLDRLVAAHHDTAMPSFDDYYPAMKTYFDQLSLSPR</sequence>
<feature type="domain" description="Activator of Hsp90 ATPase homologue 1/2-like C-terminal" evidence="2">
    <location>
        <begin position="25"/>
        <end position="139"/>
    </location>
</feature>
<dbReference type="RefSeq" id="WP_189040766.1">
    <property type="nucleotide sequence ID" value="NZ_BMNB01000002.1"/>
</dbReference>
<dbReference type="AlphaFoldDB" id="A0A917TJU3"/>
<name>A0A917TJU3_9ACTN</name>
<dbReference type="Gene3D" id="3.30.530.20">
    <property type="match status" value="1"/>
</dbReference>
<accession>A0A917TJU3</accession>
<dbReference type="SUPFAM" id="SSF55961">
    <property type="entry name" value="Bet v1-like"/>
    <property type="match status" value="1"/>
</dbReference>
<reference evidence="3" key="1">
    <citation type="journal article" date="2014" name="Int. J. Syst. Evol. Microbiol.">
        <title>Complete genome sequence of Corynebacterium casei LMG S-19264T (=DSM 44701T), isolated from a smear-ripened cheese.</title>
        <authorList>
            <consortium name="US DOE Joint Genome Institute (JGI-PGF)"/>
            <person name="Walter F."/>
            <person name="Albersmeier A."/>
            <person name="Kalinowski J."/>
            <person name="Ruckert C."/>
        </authorList>
    </citation>
    <scope>NUCLEOTIDE SEQUENCE</scope>
    <source>
        <strain evidence="3">CGMCC 4.7312</strain>
    </source>
</reference>
<dbReference type="Pfam" id="PF08327">
    <property type="entry name" value="AHSA1"/>
    <property type="match status" value="1"/>
</dbReference>
<keyword evidence="4" id="KW-1185">Reference proteome</keyword>
<dbReference type="EMBL" id="BMNB01000002">
    <property type="protein sequence ID" value="GGM24962.1"/>
    <property type="molecule type" value="Genomic_DNA"/>
</dbReference>
<dbReference type="Proteomes" id="UP000608890">
    <property type="component" value="Unassembled WGS sequence"/>
</dbReference>
<organism evidence="3 4">
    <name type="scientific">Micromonospora sonchi</name>
    <dbReference type="NCBI Taxonomy" id="1763543"/>
    <lineage>
        <taxon>Bacteria</taxon>
        <taxon>Bacillati</taxon>
        <taxon>Actinomycetota</taxon>
        <taxon>Actinomycetes</taxon>
        <taxon>Micromonosporales</taxon>
        <taxon>Micromonosporaceae</taxon>
        <taxon>Micromonospora</taxon>
    </lineage>
</organism>